<organism evidence="1 2">
    <name type="scientific">Thelephora terrestris</name>
    <dbReference type="NCBI Taxonomy" id="56493"/>
    <lineage>
        <taxon>Eukaryota</taxon>
        <taxon>Fungi</taxon>
        <taxon>Dikarya</taxon>
        <taxon>Basidiomycota</taxon>
        <taxon>Agaricomycotina</taxon>
        <taxon>Agaricomycetes</taxon>
        <taxon>Thelephorales</taxon>
        <taxon>Thelephoraceae</taxon>
        <taxon>Thelephora</taxon>
    </lineage>
</organism>
<dbReference type="Gene3D" id="1.25.40.10">
    <property type="entry name" value="Tetratricopeptide repeat domain"/>
    <property type="match status" value="1"/>
</dbReference>
<protein>
    <submittedName>
        <fullName evidence="1">Uncharacterized protein</fullName>
    </submittedName>
</protein>
<dbReference type="AlphaFoldDB" id="A0A9P6HIY1"/>
<proteinExistence type="predicted"/>
<dbReference type="PANTHER" id="PTHR28142">
    <property type="entry name" value="MITOCHONDRIAL INNER MEMBRANE I-AAA PROTEASE SUPERCOMPLEX SUBUNIT MGR3-RELATED"/>
    <property type="match status" value="1"/>
</dbReference>
<evidence type="ECO:0000313" key="2">
    <source>
        <dbReference type="Proteomes" id="UP000736335"/>
    </source>
</evidence>
<gene>
    <name evidence="1" type="ORF">BJ322DRAFT_1105938</name>
</gene>
<dbReference type="PANTHER" id="PTHR28142:SF1">
    <property type="entry name" value="MITOCHONDRIAL INNER MEMBRANE I-AAA PROTEASE SUPERCOMPLEX SUBUNIT MGR3-RELATED"/>
    <property type="match status" value="1"/>
</dbReference>
<name>A0A9P6HIY1_9AGAM</name>
<comment type="caution">
    <text evidence="1">The sequence shown here is derived from an EMBL/GenBank/DDBJ whole genome shotgun (WGS) entry which is preliminary data.</text>
</comment>
<accession>A0A9P6HIY1</accession>
<dbReference type="EMBL" id="WIUZ02000004">
    <property type="protein sequence ID" value="KAF9787899.1"/>
    <property type="molecule type" value="Genomic_DNA"/>
</dbReference>
<sequence length="406" mass="46158">MSFLGLRHCFEIKYSRAPQYLAVIPVDFQNFDSVWCASCCRDCDYWLWLPLTVPSRRYQFYSTFTIWPKEIRSDLRAGVKAKHYKDFDMSERYISRAWETAQTLPIAVYGPEPHLKLTGILITLGEVMELNGKPHQAYELMSNYLDNLPPLDEERTYDEWSGAERVRLAAMAHKLGLMAETYSRPQKEEEKWHTWAVERALKDIRHANETSDRSNSKPGTGAIQPLHELELPDWVSRSDLLVLLESLGEFHARTDKTSLAITLYNQVLAVLVADFGDRTKLKSICRAAQIFSNRSELYCRPSLSKEGNVPSEVLLQGAESSALSALKLIAFVHDNPDPNQDTSACETTFGVAMANLATINTIKGDMDMARKLYETALKHAVKTGNKDQIRHIRGLLLEAERVKEKG</sequence>
<keyword evidence="2" id="KW-1185">Reference proteome</keyword>
<dbReference type="InterPro" id="IPR040201">
    <property type="entry name" value="Mrg3-like"/>
</dbReference>
<dbReference type="OrthoDB" id="10050400at2759"/>
<reference evidence="1" key="2">
    <citation type="submission" date="2020-11" db="EMBL/GenBank/DDBJ databases">
        <authorList>
            <consortium name="DOE Joint Genome Institute"/>
            <person name="Kuo A."/>
            <person name="Miyauchi S."/>
            <person name="Kiss E."/>
            <person name="Drula E."/>
            <person name="Kohler A."/>
            <person name="Sanchez-Garcia M."/>
            <person name="Andreopoulos B."/>
            <person name="Barry K.W."/>
            <person name="Bonito G."/>
            <person name="Buee M."/>
            <person name="Carver A."/>
            <person name="Chen C."/>
            <person name="Cichocki N."/>
            <person name="Clum A."/>
            <person name="Culley D."/>
            <person name="Crous P.W."/>
            <person name="Fauchery L."/>
            <person name="Girlanda M."/>
            <person name="Hayes R."/>
            <person name="Keri Z."/>
            <person name="Labutti K."/>
            <person name="Lipzen A."/>
            <person name="Lombard V."/>
            <person name="Magnuson J."/>
            <person name="Maillard F."/>
            <person name="Morin E."/>
            <person name="Murat C."/>
            <person name="Nolan M."/>
            <person name="Ohm R."/>
            <person name="Pangilinan J."/>
            <person name="Pereira M."/>
            <person name="Perotto S."/>
            <person name="Peter M."/>
            <person name="Riley R."/>
            <person name="Sitrit Y."/>
            <person name="Stielow B."/>
            <person name="Szollosi G."/>
            <person name="Zifcakova L."/>
            <person name="Stursova M."/>
            <person name="Spatafora J.W."/>
            <person name="Tedersoo L."/>
            <person name="Vaario L.-M."/>
            <person name="Yamada A."/>
            <person name="Yan M."/>
            <person name="Wang P."/>
            <person name="Xu J."/>
            <person name="Bruns T."/>
            <person name="Baldrian P."/>
            <person name="Vilgalys R."/>
            <person name="Henrissat B."/>
            <person name="Grigoriev I.V."/>
            <person name="Hibbett D."/>
            <person name="Nagy L.G."/>
            <person name="Martin F.M."/>
        </authorList>
    </citation>
    <scope>NUCLEOTIDE SEQUENCE</scope>
    <source>
        <strain evidence="1">UH-Tt-Lm1</strain>
    </source>
</reference>
<reference evidence="1" key="1">
    <citation type="journal article" date="2020" name="Nat. Commun.">
        <title>Large-scale genome sequencing of mycorrhizal fungi provides insights into the early evolution of symbiotic traits.</title>
        <authorList>
            <person name="Miyauchi S."/>
            <person name="Kiss E."/>
            <person name="Kuo A."/>
            <person name="Drula E."/>
            <person name="Kohler A."/>
            <person name="Sanchez-Garcia M."/>
            <person name="Morin E."/>
            <person name="Andreopoulos B."/>
            <person name="Barry K.W."/>
            <person name="Bonito G."/>
            <person name="Buee M."/>
            <person name="Carver A."/>
            <person name="Chen C."/>
            <person name="Cichocki N."/>
            <person name="Clum A."/>
            <person name="Culley D."/>
            <person name="Crous P.W."/>
            <person name="Fauchery L."/>
            <person name="Girlanda M."/>
            <person name="Hayes R.D."/>
            <person name="Keri Z."/>
            <person name="LaButti K."/>
            <person name="Lipzen A."/>
            <person name="Lombard V."/>
            <person name="Magnuson J."/>
            <person name="Maillard F."/>
            <person name="Murat C."/>
            <person name="Nolan M."/>
            <person name="Ohm R.A."/>
            <person name="Pangilinan J."/>
            <person name="Pereira M.F."/>
            <person name="Perotto S."/>
            <person name="Peter M."/>
            <person name="Pfister S."/>
            <person name="Riley R."/>
            <person name="Sitrit Y."/>
            <person name="Stielow J.B."/>
            <person name="Szollosi G."/>
            <person name="Zifcakova L."/>
            <person name="Stursova M."/>
            <person name="Spatafora J.W."/>
            <person name="Tedersoo L."/>
            <person name="Vaario L.M."/>
            <person name="Yamada A."/>
            <person name="Yan M."/>
            <person name="Wang P."/>
            <person name="Xu J."/>
            <person name="Bruns T."/>
            <person name="Baldrian P."/>
            <person name="Vilgalys R."/>
            <person name="Dunand C."/>
            <person name="Henrissat B."/>
            <person name="Grigoriev I.V."/>
            <person name="Hibbett D."/>
            <person name="Nagy L.G."/>
            <person name="Martin F.M."/>
        </authorList>
    </citation>
    <scope>NUCLEOTIDE SEQUENCE</scope>
    <source>
        <strain evidence="1">UH-Tt-Lm1</strain>
    </source>
</reference>
<dbReference type="InterPro" id="IPR011990">
    <property type="entry name" value="TPR-like_helical_dom_sf"/>
</dbReference>
<dbReference type="Proteomes" id="UP000736335">
    <property type="component" value="Unassembled WGS sequence"/>
</dbReference>
<evidence type="ECO:0000313" key="1">
    <source>
        <dbReference type="EMBL" id="KAF9787899.1"/>
    </source>
</evidence>